<gene>
    <name evidence="2" type="ORF">HP550_12965</name>
</gene>
<keyword evidence="1" id="KW-0812">Transmembrane</keyword>
<sequence>MTPTRALRRRAPRSDDRGAGTLEYIGVVAVVAALVGALVLGFANSHYGENLSAQLCKITSAVDGGSCPVPPTERAPEDYVPPDACVVSSNGEESSTGLTVVVDVQGGETWLIEKLGDGTYRLTRARSGGVGIGVGVGFDFSATVDSQTYGLGATAKANVALVGGGGESYIATSEEHARNILDQKRNDETKDSLVGDDNPVRDGVDWLNDQLGGSNTYEQLDPDEWFVEAGIEGEASAGASTPLGTVGAEAAIEAYLGRTDRADGTSTDYLRAEMSIGGGMEGRGPNAQGYDTFINYTAEGSAGAVIEVDRDKDGNPVTFRIKSVLMGNATGDSSYSGPVEDDPEYTERTIDIPLDSATGRQTAARVLQAAGVPYYPGITDTVDIPQIAQDKLDPTALGRELGALAAARGHISEQTYTLGTSEDGFNAEGDLGVQLGLSHSSITSSRSTSDYRYWDGTEMTDRAGCTA</sequence>
<dbReference type="AlphaFoldDB" id="A0A7Y6DY77"/>
<comment type="caution">
    <text evidence="2">The sequence shown here is derived from an EMBL/GenBank/DDBJ whole genome shotgun (WGS) entry which is preliminary data.</text>
</comment>
<evidence type="ECO:0000313" key="3">
    <source>
        <dbReference type="Proteomes" id="UP000565724"/>
    </source>
</evidence>
<dbReference type="EMBL" id="JABMCI010000066">
    <property type="protein sequence ID" value="NUU18160.1"/>
    <property type="molecule type" value="Genomic_DNA"/>
</dbReference>
<name>A0A7Y6DY77_9CELL</name>
<reference evidence="2 3" key="1">
    <citation type="submission" date="2020-05" db="EMBL/GenBank/DDBJ databases">
        <title>Genome Sequencing of Type Strains.</title>
        <authorList>
            <person name="Lemaire J.F."/>
            <person name="Inderbitzin P."/>
            <person name="Gregorio O.A."/>
            <person name="Collins S.B."/>
            <person name="Wespe N."/>
            <person name="Knight-Connoni V."/>
        </authorList>
    </citation>
    <scope>NUCLEOTIDE SEQUENCE [LARGE SCALE GENOMIC DNA]</scope>
    <source>
        <strain evidence="2 3">ATCC 25174</strain>
    </source>
</reference>
<evidence type="ECO:0000313" key="2">
    <source>
        <dbReference type="EMBL" id="NUU18160.1"/>
    </source>
</evidence>
<keyword evidence="1" id="KW-0472">Membrane</keyword>
<keyword evidence="3" id="KW-1185">Reference proteome</keyword>
<dbReference type="RefSeq" id="WP_175348080.1">
    <property type="nucleotide sequence ID" value="NZ_JABMCI010000066.1"/>
</dbReference>
<keyword evidence="1" id="KW-1133">Transmembrane helix</keyword>
<proteinExistence type="predicted"/>
<evidence type="ECO:0000256" key="1">
    <source>
        <dbReference type="SAM" id="Phobius"/>
    </source>
</evidence>
<dbReference type="Proteomes" id="UP000565724">
    <property type="component" value="Unassembled WGS sequence"/>
</dbReference>
<protein>
    <submittedName>
        <fullName evidence="2">Uncharacterized protein</fullName>
    </submittedName>
</protein>
<organism evidence="2 3">
    <name type="scientific">Cellulomonas humilata</name>
    <dbReference type="NCBI Taxonomy" id="144055"/>
    <lineage>
        <taxon>Bacteria</taxon>
        <taxon>Bacillati</taxon>
        <taxon>Actinomycetota</taxon>
        <taxon>Actinomycetes</taxon>
        <taxon>Micrococcales</taxon>
        <taxon>Cellulomonadaceae</taxon>
        <taxon>Cellulomonas</taxon>
    </lineage>
</organism>
<feature type="transmembrane region" description="Helical" evidence="1">
    <location>
        <begin position="21"/>
        <end position="43"/>
    </location>
</feature>
<accession>A0A7Y6DY77</accession>